<dbReference type="WBParaSite" id="PDA_v2.g6451.t1">
    <property type="protein sequence ID" value="PDA_v2.g6451.t1"/>
    <property type="gene ID" value="PDA_v2.g6451"/>
</dbReference>
<evidence type="ECO:0000256" key="1">
    <source>
        <dbReference type="SAM" id="Phobius"/>
    </source>
</evidence>
<dbReference type="InterPro" id="IPR019425">
    <property type="entry name" value="7TM_GPCR_serpentine_rcpt_Srt"/>
</dbReference>
<evidence type="ECO:0000313" key="3">
    <source>
        <dbReference type="WBParaSite" id="PDA_v2.g6451.t1"/>
    </source>
</evidence>
<feature type="transmembrane region" description="Helical" evidence="1">
    <location>
        <begin position="37"/>
        <end position="57"/>
    </location>
</feature>
<evidence type="ECO:0000313" key="2">
    <source>
        <dbReference type="Proteomes" id="UP000887578"/>
    </source>
</evidence>
<dbReference type="Pfam" id="PF10321">
    <property type="entry name" value="7TM_GPCR_Srt"/>
    <property type="match status" value="1"/>
</dbReference>
<keyword evidence="1" id="KW-0472">Membrane</keyword>
<name>A0A914QSF3_9BILA</name>
<dbReference type="AlphaFoldDB" id="A0A914QSF3"/>
<reference evidence="3" key="1">
    <citation type="submission" date="2022-11" db="UniProtKB">
        <authorList>
            <consortium name="WormBaseParasite"/>
        </authorList>
    </citation>
    <scope>IDENTIFICATION</scope>
</reference>
<feature type="transmembrane region" description="Helical" evidence="1">
    <location>
        <begin position="69"/>
        <end position="92"/>
    </location>
</feature>
<protein>
    <submittedName>
        <fullName evidence="3">G-protein coupled receptors family 1 profile domain-containing protein</fullName>
    </submittedName>
</protein>
<proteinExistence type="predicted"/>
<dbReference type="PANTHER" id="PTHR23021">
    <property type="entry name" value="SERPENTINE RECEPTOR, CLASS T"/>
    <property type="match status" value="1"/>
</dbReference>
<keyword evidence="1" id="KW-1133">Transmembrane helix</keyword>
<dbReference type="Proteomes" id="UP000887578">
    <property type="component" value="Unplaced"/>
</dbReference>
<keyword evidence="2" id="KW-1185">Reference proteome</keyword>
<accession>A0A914QSF3</accession>
<sequence>MALIYFGEEWDKNYNCSFYNYESRPIQQRLDIPLGSLYLVTFAFVWILYIPCVIAMCDRTLLKHSCYKLMLYLAILDLNTSIYVGFWAGFINVTGIHFCASRTVIFWIGCLNSVAWRAQSTATCLLAFNRCIDAYNKQWGKFLFHGYKTYFWMMLPILYGGTYMIIGCPGIFSPIYSSILYNPHAGYAEDHNNST</sequence>
<keyword evidence="1" id="KW-0812">Transmembrane</keyword>
<organism evidence="2 3">
    <name type="scientific">Panagrolaimus davidi</name>
    <dbReference type="NCBI Taxonomy" id="227884"/>
    <lineage>
        <taxon>Eukaryota</taxon>
        <taxon>Metazoa</taxon>
        <taxon>Ecdysozoa</taxon>
        <taxon>Nematoda</taxon>
        <taxon>Chromadorea</taxon>
        <taxon>Rhabditida</taxon>
        <taxon>Tylenchina</taxon>
        <taxon>Panagrolaimomorpha</taxon>
        <taxon>Panagrolaimoidea</taxon>
        <taxon>Panagrolaimidae</taxon>
        <taxon>Panagrolaimus</taxon>
    </lineage>
</organism>
<dbReference type="SUPFAM" id="SSF81321">
    <property type="entry name" value="Family A G protein-coupled receptor-like"/>
    <property type="match status" value="1"/>
</dbReference>
<feature type="transmembrane region" description="Helical" evidence="1">
    <location>
        <begin position="149"/>
        <end position="172"/>
    </location>
</feature>